<comment type="caution">
    <text evidence="3">The sequence shown here is derived from an EMBL/GenBank/DDBJ whole genome shotgun (WGS) entry which is preliminary data.</text>
</comment>
<dbReference type="SUPFAM" id="SSF52833">
    <property type="entry name" value="Thioredoxin-like"/>
    <property type="match status" value="1"/>
</dbReference>
<dbReference type="GO" id="GO:0034599">
    <property type="term" value="P:cellular response to oxidative stress"/>
    <property type="evidence" value="ECO:0007669"/>
    <property type="project" value="TreeGrafter"/>
</dbReference>
<name>A0A2J6WQ91_9BACT</name>
<dbReference type="AlphaFoldDB" id="A0A2J6WQ91"/>
<dbReference type="InterPro" id="IPR002109">
    <property type="entry name" value="Glutaredoxin"/>
</dbReference>
<evidence type="ECO:0000313" key="4">
    <source>
        <dbReference type="Proteomes" id="UP000242288"/>
    </source>
</evidence>
<dbReference type="GO" id="GO:0005737">
    <property type="term" value="C:cytoplasm"/>
    <property type="evidence" value="ECO:0007669"/>
    <property type="project" value="TreeGrafter"/>
</dbReference>
<dbReference type="Proteomes" id="UP000242288">
    <property type="component" value="Unassembled WGS sequence"/>
</dbReference>
<dbReference type="InterPro" id="IPR004045">
    <property type="entry name" value="Glutathione_S-Trfase_N"/>
</dbReference>
<evidence type="ECO:0000256" key="1">
    <source>
        <dbReference type="ARBA" id="ARBA00007787"/>
    </source>
</evidence>
<gene>
    <name evidence="3" type="ORF">C0186_00950</name>
</gene>
<accession>A0A2J6WQ91</accession>
<dbReference type="Pfam" id="PF00462">
    <property type="entry name" value="Glutaredoxin"/>
    <property type="match status" value="1"/>
</dbReference>
<protein>
    <recommendedName>
        <fullName evidence="2">GST N-terminal domain-containing protein</fullName>
    </recommendedName>
</protein>
<organism evidence="3 4">
    <name type="scientific">Thermodesulfovibrio aggregans</name>
    <dbReference type="NCBI Taxonomy" id="86166"/>
    <lineage>
        <taxon>Bacteria</taxon>
        <taxon>Pseudomonadati</taxon>
        <taxon>Nitrospirota</taxon>
        <taxon>Thermodesulfovibrionia</taxon>
        <taxon>Thermodesulfovibrionales</taxon>
        <taxon>Thermodesulfovibrionaceae</taxon>
        <taxon>Thermodesulfovibrio</taxon>
    </lineage>
</organism>
<reference evidence="3 4" key="1">
    <citation type="submission" date="2018-01" db="EMBL/GenBank/DDBJ databases">
        <title>Metagenomic assembled genomes from two thermal pools in the Uzon Caldera, Kamchatka, Russia.</title>
        <authorList>
            <person name="Wilkins L."/>
            <person name="Ettinger C."/>
        </authorList>
    </citation>
    <scope>NUCLEOTIDE SEQUENCE [LARGE SCALE GENOMIC DNA]</scope>
    <source>
        <strain evidence="3">ZAV-04</strain>
    </source>
</reference>
<evidence type="ECO:0000313" key="3">
    <source>
        <dbReference type="EMBL" id="PMP72530.1"/>
    </source>
</evidence>
<dbReference type="EMBL" id="PNIO01000007">
    <property type="protein sequence ID" value="PMP72530.1"/>
    <property type="molecule type" value="Genomic_DNA"/>
</dbReference>
<feature type="domain" description="GST N-terminal" evidence="2">
    <location>
        <begin position="3"/>
        <end position="84"/>
    </location>
</feature>
<dbReference type="InterPro" id="IPR036249">
    <property type="entry name" value="Thioredoxin-like_sf"/>
</dbReference>
<dbReference type="PANTHER" id="PTHR45694:SF18">
    <property type="entry name" value="GLUTAREDOXIN-1-RELATED"/>
    <property type="match status" value="1"/>
</dbReference>
<dbReference type="PROSITE" id="PS51354">
    <property type="entry name" value="GLUTAREDOXIN_2"/>
    <property type="match status" value="1"/>
</dbReference>
<evidence type="ECO:0000259" key="2">
    <source>
        <dbReference type="PROSITE" id="PS50404"/>
    </source>
</evidence>
<sequence>MHKRVRLYSLSTCPVCKKVKEFLKNNSVEYELIEVDTLDSAEQWLAMKELKKINPQETFPTVVVEKAVVGFDEEILRKILELNA</sequence>
<comment type="similarity">
    <text evidence="1">Belongs to the glutaredoxin family.</text>
</comment>
<dbReference type="Gene3D" id="3.40.30.10">
    <property type="entry name" value="Glutaredoxin"/>
    <property type="match status" value="1"/>
</dbReference>
<dbReference type="GO" id="GO:0015038">
    <property type="term" value="F:glutathione disulfide oxidoreductase activity"/>
    <property type="evidence" value="ECO:0007669"/>
    <property type="project" value="TreeGrafter"/>
</dbReference>
<dbReference type="PROSITE" id="PS50404">
    <property type="entry name" value="GST_NTER"/>
    <property type="match status" value="1"/>
</dbReference>
<proteinExistence type="inferred from homology"/>
<dbReference type="PANTHER" id="PTHR45694">
    <property type="entry name" value="GLUTAREDOXIN 2"/>
    <property type="match status" value="1"/>
</dbReference>
<dbReference type="CDD" id="cd02976">
    <property type="entry name" value="NrdH"/>
    <property type="match status" value="1"/>
</dbReference>